<comment type="similarity">
    <text evidence="2">Belongs to the GST superfamily. Mu family.</text>
</comment>
<organism evidence="7">
    <name type="scientific">Mesocestoides corti</name>
    <name type="common">Flatworm</name>
    <dbReference type="NCBI Taxonomy" id="53468"/>
    <lineage>
        <taxon>Eukaryota</taxon>
        <taxon>Metazoa</taxon>
        <taxon>Spiralia</taxon>
        <taxon>Lophotrochozoa</taxon>
        <taxon>Platyhelminthes</taxon>
        <taxon>Cestoda</taxon>
        <taxon>Eucestoda</taxon>
        <taxon>Cyclophyllidea</taxon>
        <taxon>Mesocestoididae</taxon>
        <taxon>Mesocestoides</taxon>
    </lineage>
</organism>
<dbReference type="PROSITE" id="PS50404">
    <property type="entry name" value="GST_NTER"/>
    <property type="match status" value="1"/>
</dbReference>
<dbReference type="Gene3D" id="3.40.30.10">
    <property type="entry name" value="Glutaredoxin"/>
    <property type="match status" value="1"/>
</dbReference>
<feature type="domain" description="GST N-terminal" evidence="6">
    <location>
        <begin position="1"/>
        <end position="88"/>
    </location>
</feature>
<evidence type="ECO:0000256" key="5">
    <source>
        <dbReference type="ARBA" id="ARBA00047960"/>
    </source>
</evidence>
<dbReference type="PANTHER" id="PTHR11571">
    <property type="entry name" value="GLUTATHIONE S-TRANSFERASE"/>
    <property type="match status" value="1"/>
</dbReference>
<keyword evidence="4" id="KW-0808">Transferase</keyword>
<comment type="catalytic activity">
    <reaction evidence="5">
        <text>RX + glutathione = an S-substituted glutathione + a halide anion + H(+)</text>
        <dbReference type="Rhea" id="RHEA:16437"/>
        <dbReference type="ChEBI" id="CHEBI:15378"/>
        <dbReference type="ChEBI" id="CHEBI:16042"/>
        <dbReference type="ChEBI" id="CHEBI:17792"/>
        <dbReference type="ChEBI" id="CHEBI:57925"/>
        <dbReference type="ChEBI" id="CHEBI:90779"/>
        <dbReference type="EC" id="2.5.1.18"/>
    </reaction>
</comment>
<evidence type="ECO:0000256" key="3">
    <source>
        <dbReference type="ARBA" id="ARBA00012452"/>
    </source>
</evidence>
<evidence type="ECO:0000313" key="7">
    <source>
        <dbReference type="WBParaSite" id="MCU_013154-RA"/>
    </source>
</evidence>
<dbReference type="Pfam" id="PF02798">
    <property type="entry name" value="GST_N"/>
    <property type="match status" value="1"/>
</dbReference>
<dbReference type="WBParaSite" id="MCU_013154-RA">
    <property type="protein sequence ID" value="MCU_013154-RA"/>
    <property type="gene ID" value="MCU_013154"/>
</dbReference>
<comment type="function">
    <text evidence="1">Conjugation of reduced glutathione to a wide number of exogenous and endogenous hydrophobic electrophiles.</text>
</comment>
<dbReference type="AlphaFoldDB" id="A0A5K3FY92"/>
<dbReference type="InterPro" id="IPR050213">
    <property type="entry name" value="GST_superfamily"/>
</dbReference>
<evidence type="ECO:0000259" key="6">
    <source>
        <dbReference type="PROSITE" id="PS50404"/>
    </source>
</evidence>
<dbReference type="SUPFAM" id="SSF52833">
    <property type="entry name" value="Thioredoxin-like"/>
    <property type="match status" value="1"/>
</dbReference>
<dbReference type="PANTHER" id="PTHR11571:SF222">
    <property type="entry name" value="GLUTATHIONE TRANSFERASE"/>
    <property type="match status" value="1"/>
</dbReference>
<reference evidence="7" key="1">
    <citation type="submission" date="2019-11" db="UniProtKB">
        <authorList>
            <consortium name="WormBaseParasite"/>
        </authorList>
    </citation>
    <scope>IDENTIFICATION</scope>
</reference>
<evidence type="ECO:0000256" key="2">
    <source>
        <dbReference type="ARBA" id="ARBA00005861"/>
    </source>
</evidence>
<name>A0A5K3FY92_MESCO</name>
<dbReference type="GO" id="GO:0006749">
    <property type="term" value="P:glutathione metabolic process"/>
    <property type="evidence" value="ECO:0007669"/>
    <property type="project" value="TreeGrafter"/>
</dbReference>
<evidence type="ECO:0000256" key="1">
    <source>
        <dbReference type="ARBA" id="ARBA00003701"/>
    </source>
</evidence>
<sequence length="90" mass="10462">MKPILGFYDVRGNVESCRLLLRYFGEDFEDKIHQCTDENVIDTSDVTLVRDTVQMGFPELPYLIDGDLKLTQPEVLLRYIADKHGMSEFF</sequence>
<dbReference type="GO" id="GO:0004364">
    <property type="term" value="F:glutathione transferase activity"/>
    <property type="evidence" value="ECO:0007669"/>
    <property type="project" value="UniProtKB-EC"/>
</dbReference>
<dbReference type="EC" id="2.5.1.18" evidence="3"/>
<dbReference type="InterPro" id="IPR036249">
    <property type="entry name" value="Thioredoxin-like_sf"/>
</dbReference>
<evidence type="ECO:0000256" key="4">
    <source>
        <dbReference type="ARBA" id="ARBA00022679"/>
    </source>
</evidence>
<dbReference type="InterPro" id="IPR004045">
    <property type="entry name" value="Glutathione_S-Trfase_N"/>
</dbReference>
<proteinExistence type="inferred from homology"/>
<accession>A0A5K3FY92</accession>
<protein>
    <recommendedName>
        <fullName evidence="3">glutathione transferase</fullName>
        <ecNumber evidence="3">2.5.1.18</ecNumber>
    </recommendedName>
</protein>